<dbReference type="RefSeq" id="WP_132325308.1">
    <property type="nucleotide sequence ID" value="NZ_SMKR01000148.1"/>
</dbReference>
<organism evidence="1 2">
    <name type="scientific">Kribbella turkmenica</name>
    <dbReference type="NCBI Taxonomy" id="2530375"/>
    <lineage>
        <taxon>Bacteria</taxon>
        <taxon>Bacillati</taxon>
        <taxon>Actinomycetota</taxon>
        <taxon>Actinomycetes</taxon>
        <taxon>Propionibacteriales</taxon>
        <taxon>Kribbellaceae</taxon>
        <taxon>Kribbella</taxon>
    </lineage>
</organism>
<gene>
    <name evidence="1" type="ORF">E1218_27435</name>
</gene>
<protein>
    <submittedName>
        <fullName evidence="1">Uncharacterized protein</fullName>
    </submittedName>
</protein>
<dbReference type="EMBL" id="SMKR01000148">
    <property type="protein sequence ID" value="TDD17664.1"/>
    <property type="molecule type" value="Genomic_DNA"/>
</dbReference>
<evidence type="ECO:0000313" key="2">
    <source>
        <dbReference type="Proteomes" id="UP000295172"/>
    </source>
</evidence>
<sequence length="90" mass="9859">MTIQPLSGLPSVRRRSSADHDLSCLYAEVLTARAADQLTRCTPRPGDNVRRNAGRLTASLGAYAGALEEYGLPVPAVIRDELRLRRRLVS</sequence>
<dbReference type="Proteomes" id="UP000295172">
    <property type="component" value="Unassembled WGS sequence"/>
</dbReference>
<proteinExistence type="predicted"/>
<evidence type="ECO:0000313" key="1">
    <source>
        <dbReference type="EMBL" id="TDD17664.1"/>
    </source>
</evidence>
<dbReference type="AlphaFoldDB" id="A0A4R4WLZ8"/>
<reference evidence="1 2" key="1">
    <citation type="submission" date="2019-02" db="EMBL/GenBank/DDBJ databases">
        <title>Draft genome sequences of novel Actinobacteria.</title>
        <authorList>
            <person name="Sahin N."/>
            <person name="Ay H."/>
            <person name="Saygin H."/>
        </authorList>
    </citation>
    <scope>NUCLEOTIDE SEQUENCE [LARGE SCALE GENOMIC DNA]</scope>
    <source>
        <strain evidence="1 2">16K104</strain>
    </source>
</reference>
<comment type="caution">
    <text evidence="1">The sequence shown here is derived from an EMBL/GenBank/DDBJ whole genome shotgun (WGS) entry which is preliminary data.</text>
</comment>
<accession>A0A4R4WLZ8</accession>
<keyword evidence="2" id="KW-1185">Reference proteome</keyword>
<dbReference type="OrthoDB" id="3828823at2"/>
<name>A0A4R4WLZ8_9ACTN</name>